<dbReference type="PANTHER" id="PTHR23417:SF14">
    <property type="entry name" value="PENTACOTRIPEPTIDE-REPEAT REGION OF PRORP DOMAIN-CONTAINING PROTEIN"/>
    <property type="match status" value="1"/>
</dbReference>
<dbReference type="EMBL" id="SLUI01000005">
    <property type="protein sequence ID" value="TCL37813.1"/>
    <property type="molecule type" value="Genomic_DNA"/>
</dbReference>
<dbReference type="InterPro" id="IPR055361">
    <property type="entry name" value="tRNA_methyltr_TrmB_bact"/>
</dbReference>
<comment type="caution">
    <text evidence="9">Lacks conserved residue(s) required for the propagation of feature annotation.</text>
</comment>
<protein>
    <recommendedName>
        <fullName evidence="9">tRNA (guanine-N(7)-)-methyltransferase</fullName>
        <ecNumber evidence="9">2.1.1.33</ecNumber>
    </recommendedName>
    <alternativeName>
        <fullName evidence="9">tRNA (guanine(46)-N(7))-methyltransferase</fullName>
    </alternativeName>
    <alternativeName>
        <fullName evidence="9">tRNA(m7G46)-methyltransferase</fullName>
    </alternativeName>
</protein>
<comment type="pathway">
    <text evidence="7 9">tRNA modification; N(7)-methylguanine-tRNA biosynthesis.</text>
</comment>
<feature type="binding site" evidence="9">
    <location>
        <begin position="192"/>
        <end position="195"/>
    </location>
    <ligand>
        <name>substrate</name>
    </ligand>
</feature>
<keyword evidence="11" id="KW-1185">Reference proteome</keyword>
<dbReference type="EC" id="2.1.1.33" evidence="9"/>
<reference evidence="10 11" key="1">
    <citation type="submission" date="2019-03" db="EMBL/GenBank/DDBJ databases">
        <title>Genomic Encyclopedia of Type Strains, Phase IV (KMG-IV): sequencing the most valuable type-strain genomes for metagenomic binning, comparative biology and taxonomic classification.</title>
        <authorList>
            <person name="Goeker M."/>
        </authorList>
    </citation>
    <scope>NUCLEOTIDE SEQUENCE [LARGE SCALE GENOMIC DNA]</scope>
    <source>
        <strain evidence="10 11">DSM 15969</strain>
    </source>
</reference>
<comment type="caution">
    <text evidence="10">The sequence shown here is derived from an EMBL/GenBank/DDBJ whole genome shotgun (WGS) entry which is preliminary data.</text>
</comment>
<feature type="binding site" evidence="9">
    <location>
        <position position="97"/>
    </location>
    <ligand>
        <name>S-adenosyl-L-methionine</name>
        <dbReference type="ChEBI" id="CHEBI:59789"/>
    </ligand>
</feature>
<evidence type="ECO:0000256" key="7">
    <source>
        <dbReference type="ARBA" id="ARBA00060552"/>
    </source>
</evidence>
<evidence type="ECO:0000256" key="6">
    <source>
        <dbReference type="ARBA" id="ARBA00022694"/>
    </source>
</evidence>
<evidence type="ECO:0000313" key="11">
    <source>
        <dbReference type="Proteomes" id="UP000295063"/>
    </source>
</evidence>
<comment type="function">
    <text evidence="2 9">Catalyzes the formation of N(7)-methylguanine at position 46 (m7G46) in tRNA.</text>
</comment>
<sequence length="218" mass="25703">MRLRKKPWVGQALEKYNSFVLRPAEELYQGQWQSIFERTAPLHVELGTGKGRFICGMAEMYPHINFIGIEAQQDVLYYAAQKIAEKQLTNVRLLVFDINNIMNLFAPGEVDRFYINFCDPWPKARHDKRRLTHHRFLDMYRQLLSPAGEIHFKTDNEPLFHFSLEEFTNYQWRLEQVSYDLHNSSFTGNVMTEYEIKFSSKGGPIFRCEAKPPNLFAN</sequence>
<feature type="binding site" evidence="9">
    <location>
        <position position="119"/>
    </location>
    <ligand>
        <name>S-adenosyl-L-methionine</name>
        <dbReference type="ChEBI" id="CHEBI:59789"/>
    </ligand>
</feature>
<comment type="similarity">
    <text evidence="8 9">Belongs to the class I-like SAM-binding methyltransferase superfamily. TrmB family.</text>
</comment>
<keyword evidence="3 9" id="KW-0489">Methyltransferase</keyword>
<accession>A0A4R1Q8C8</accession>
<feature type="binding site" evidence="9">
    <location>
        <position position="70"/>
    </location>
    <ligand>
        <name>S-adenosyl-L-methionine</name>
        <dbReference type="ChEBI" id="CHEBI:59789"/>
    </ligand>
</feature>
<evidence type="ECO:0000256" key="2">
    <source>
        <dbReference type="ARBA" id="ARBA00003015"/>
    </source>
</evidence>
<dbReference type="NCBIfam" id="TIGR00091">
    <property type="entry name" value="tRNA (guanosine(46)-N7)-methyltransferase TrmB"/>
    <property type="match status" value="1"/>
</dbReference>
<evidence type="ECO:0000256" key="9">
    <source>
        <dbReference type="HAMAP-Rule" id="MF_01057"/>
    </source>
</evidence>
<feature type="binding site" evidence="9">
    <location>
        <position position="155"/>
    </location>
    <ligand>
        <name>substrate</name>
    </ligand>
</feature>
<keyword evidence="4 9" id="KW-0808">Transferase</keyword>
<dbReference type="OrthoDB" id="9802090at2"/>
<keyword evidence="6 9" id="KW-0819">tRNA processing</keyword>
<comment type="catalytic activity">
    <reaction evidence="1 9">
        <text>guanosine(46) in tRNA + S-adenosyl-L-methionine = N(7)-methylguanosine(46) in tRNA + S-adenosyl-L-homocysteine</text>
        <dbReference type="Rhea" id="RHEA:42708"/>
        <dbReference type="Rhea" id="RHEA-COMP:10188"/>
        <dbReference type="Rhea" id="RHEA-COMP:10189"/>
        <dbReference type="ChEBI" id="CHEBI:57856"/>
        <dbReference type="ChEBI" id="CHEBI:59789"/>
        <dbReference type="ChEBI" id="CHEBI:74269"/>
        <dbReference type="ChEBI" id="CHEBI:74480"/>
        <dbReference type="EC" id="2.1.1.33"/>
    </reaction>
</comment>
<dbReference type="InterPro" id="IPR003358">
    <property type="entry name" value="tRNA_(Gua-N-7)_MeTrfase_Trmb"/>
</dbReference>
<dbReference type="PANTHER" id="PTHR23417">
    <property type="entry name" value="3-DEOXY-D-MANNO-OCTULOSONIC-ACID TRANSFERASE/TRNA GUANINE-N 7 - -METHYLTRANSFERASE"/>
    <property type="match status" value="1"/>
</dbReference>
<dbReference type="AlphaFoldDB" id="A0A4R1Q8C8"/>
<dbReference type="SUPFAM" id="SSF53335">
    <property type="entry name" value="S-adenosyl-L-methionine-dependent methyltransferases"/>
    <property type="match status" value="1"/>
</dbReference>
<name>A0A4R1Q8C8_9FIRM</name>
<dbReference type="NCBIfam" id="NF001080">
    <property type="entry name" value="PRK00121.2-2"/>
    <property type="match status" value="1"/>
</dbReference>
<dbReference type="InterPro" id="IPR029063">
    <property type="entry name" value="SAM-dependent_MTases_sf"/>
</dbReference>
<keyword evidence="5 9" id="KW-0949">S-adenosyl-L-methionine</keyword>
<evidence type="ECO:0000313" key="10">
    <source>
        <dbReference type="EMBL" id="TCL37813.1"/>
    </source>
</evidence>
<proteinExistence type="inferred from homology"/>
<dbReference type="Pfam" id="PF02390">
    <property type="entry name" value="Methyltransf_4"/>
    <property type="match status" value="1"/>
</dbReference>
<evidence type="ECO:0000256" key="5">
    <source>
        <dbReference type="ARBA" id="ARBA00022691"/>
    </source>
</evidence>
<gene>
    <name evidence="9" type="primary">trmB</name>
    <name evidence="10" type="ORF">EV210_105252</name>
</gene>
<dbReference type="Proteomes" id="UP000295063">
    <property type="component" value="Unassembled WGS sequence"/>
</dbReference>
<dbReference type="Gene3D" id="3.40.50.150">
    <property type="entry name" value="Vaccinia Virus protein VP39"/>
    <property type="match status" value="1"/>
</dbReference>
<dbReference type="CDD" id="cd02440">
    <property type="entry name" value="AdoMet_MTases"/>
    <property type="match status" value="1"/>
</dbReference>
<feature type="binding site" evidence="9">
    <location>
        <position position="45"/>
    </location>
    <ligand>
        <name>S-adenosyl-L-methionine</name>
        <dbReference type="ChEBI" id="CHEBI:59789"/>
    </ligand>
</feature>
<evidence type="ECO:0000256" key="3">
    <source>
        <dbReference type="ARBA" id="ARBA00022603"/>
    </source>
</evidence>
<dbReference type="FunFam" id="3.40.50.150:FF:000035">
    <property type="entry name" value="tRNA (guanine-N(7)-)-methyltransferase"/>
    <property type="match status" value="1"/>
</dbReference>
<dbReference type="RefSeq" id="WP_132078958.1">
    <property type="nucleotide sequence ID" value="NZ_DAIMLW010000158.1"/>
</dbReference>
<evidence type="ECO:0000256" key="1">
    <source>
        <dbReference type="ARBA" id="ARBA00000142"/>
    </source>
</evidence>
<dbReference type="GO" id="GO:0043527">
    <property type="term" value="C:tRNA methyltransferase complex"/>
    <property type="evidence" value="ECO:0007669"/>
    <property type="project" value="TreeGrafter"/>
</dbReference>
<evidence type="ECO:0000256" key="4">
    <source>
        <dbReference type="ARBA" id="ARBA00022679"/>
    </source>
</evidence>
<feature type="binding site" evidence="9">
    <location>
        <position position="123"/>
    </location>
    <ligand>
        <name>substrate</name>
    </ligand>
</feature>
<dbReference type="HAMAP" id="MF_01057">
    <property type="entry name" value="tRNA_methyltr_TrmB"/>
    <property type="match status" value="1"/>
</dbReference>
<organism evidence="10 11">
    <name type="scientific">Anaerospora hongkongensis</name>
    <dbReference type="NCBI Taxonomy" id="244830"/>
    <lineage>
        <taxon>Bacteria</taxon>
        <taxon>Bacillati</taxon>
        <taxon>Bacillota</taxon>
        <taxon>Negativicutes</taxon>
        <taxon>Selenomonadales</taxon>
        <taxon>Sporomusaceae</taxon>
        <taxon>Anaerospora</taxon>
    </lineage>
</organism>
<evidence type="ECO:0000256" key="8">
    <source>
        <dbReference type="ARBA" id="ARBA00060767"/>
    </source>
</evidence>
<dbReference type="GO" id="GO:0008176">
    <property type="term" value="F:tRNA (guanine(46)-N7)-methyltransferase activity"/>
    <property type="evidence" value="ECO:0007669"/>
    <property type="project" value="UniProtKB-UniRule"/>
</dbReference>
<dbReference type="UniPathway" id="UPA00989"/>